<comment type="caution">
    <text evidence="2">The sequence shown here is derived from an EMBL/GenBank/DDBJ whole genome shotgun (WGS) entry which is preliminary data.</text>
</comment>
<evidence type="ECO:0000256" key="1">
    <source>
        <dbReference type="SAM" id="SignalP"/>
    </source>
</evidence>
<organism evidence="2 3">
    <name type="scientific">Cercopithifilaria johnstoni</name>
    <dbReference type="NCBI Taxonomy" id="2874296"/>
    <lineage>
        <taxon>Eukaryota</taxon>
        <taxon>Metazoa</taxon>
        <taxon>Ecdysozoa</taxon>
        <taxon>Nematoda</taxon>
        <taxon>Chromadorea</taxon>
        <taxon>Rhabditida</taxon>
        <taxon>Spirurina</taxon>
        <taxon>Spiruromorpha</taxon>
        <taxon>Filarioidea</taxon>
        <taxon>Onchocercidae</taxon>
        <taxon>Cercopithifilaria</taxon>
    </lineage>
</organism>
<accession>A0A8J2PVN1</accession>
<gene>
    <name evidence="2" type="ORF">CJOHNSTONI_LOCUS7209</name>
</gene>
<keyword evidence="1" id="KW-0732">Signal</keyword>
<evidence type="ECO:0000313" key="2">
    <source>
        <dbReference type="EMBL" id="CAG9537391.1"/>
    </source>
</evidence>
<feature type="chain" id="PRO_5035200653" evidence="1">
    <location>
        <begin position="28"/>
        <end position="245"/>
    </location>
</feature>
<protein>
    <submittedName>
        <fullName evidence="2">Uncharacterized protein</fullName>
    </submittedName>
</protein>
<dbReference type="Proteomes" id="UP000746747">
    <property type="component" value="Unassembled WGS sequence"/>
</dbReference>
<dbReference type="EMBL" id="CAKAEH010001539">
    <property type="protein sequence ID" value="CAG9537391.1"/>
    <property type="molecule type" value="Genomic_DNA"/>
</dbReference>
<feature type="signal peptide" evidence="1">
    <location>
        <begin position="1"/>
        <end position="27"/>
    </location>
</feature>
<evidence type="ECO:0000313" key="3">
    <source>
        <dbReference type="Proteomes" id="UP000746747"/>
    </source>
</evidence>
<name>A0A8J2PVN1_9BILA</name>
<keyword evidence="3" id="KW-1185">Reference proteome</keyword>
<proteinExistence type="predicted"/>
<sequence length="245" mass="27412">MASTQFLLFASSLFFYILGTLIPLATSRINASDHTDNCKHSLIFNTTSSRETSGIDLLLLAGYLNNGAINIAMLPWNNGRTFIIYRRCYHITGCKQPLIFNTTPLNEISGTDLLLLAGYLDNGTINNAMLPWNNVKTLIIYRRYYDITGCKHPLIFNSTSLNEISGTDLLLLAEYLNDGTINNAMLPWNSGKTLIICQRCYHITGFKQSLVFDTTSLNEISGTDLFLLGEYLNDGIINIAMLSWK</sequence>
<reference evidence="2" key="1">
    <citation type="submission" date="2021-09" db="EMBL/GenBank/DDBJ databases">
        <authorList>
            <consortium name="Pathogen Informatics"/>
        </authorList>
    </citation>
    <scope>NUCLEOTIDE SEQUENCE</scope>
</reference>
<dbReference type="AlphaFoldDB" id="A0A8J2PVN1"/>